<dbReference type="InterPro" id="IPR025528">
    <property type="entry name" value="BrnA_antitoxin"/>
</dbReference>
<dbReference type="AlphaFoldDB" id="A0A139SXI2"/>
<protein>
    <recommendedName>
        <fullName evidence="4">BrnA antitoxin family protein</fullName>
    </recommendedName>
</protein>
<gene>
    <name evidence="2" type="ORF">AXE65_10400</name>
</gene>
<keyword evidence="3" id="KW-1185">Reference proteome</keyword>
<dbReference type="OrthoDB" id="9796641at2"/>
<dbReference type="Pfam" id="PF14384">
    <property type="entry name" value="BrnA_antitoxin"/>
    <property type="match status" value="1"/>
</dbReference>
<feature type="region of interest" description="Disordered" evidence="1">
    <location>
        <begin position="68"/>
        <end position="91"/>
    </location>
</feature>
<evidence type="ECO:0008006" key="4">
    <source>
        <dbReference type="Google" id="ProtNLM"/>
    </source>
</evidence>
<sequence>MPKLKPNHISPTDEEDAAIHAAALADPDNPPLDEAFWRNARPAREVLPPAVYAALTDKSKPATITLVTDEQDRARQKRTGRPPVANPKRPTTIRLSPEVIDAFRATGRGWQTRIDALLREAVEQGRV</sequence>
<evidence type="ECO:0000313" key="3">
    <source>
        <dbReference type="Proteomes" id="UP000072660"/>
    </source>
</evidence>
<organism evidence="2 3">
    <name type="scientific">Ventosimonas gracilis</name>
    <dbReference type="NCBI Taxonomy" id="1680762"/>
    <lineage>
        <taxon>Bacteria</taxon>
        <taxon>Pseudomonadati</taxon>
        <taxon>Pseudomonadota</taxon>
        <taxon>Gammaproteobacteria</taxon>
        <taxon>Pseudomonadales</taxon>
        <taxon>Ventosimonadaceae</taxon>
        <taxon>Ventosimonas</taxon>
    </lineage>
</organism>
<evidence type="ECO:0000313" key="2">
    <source>
        <dbReference type="EMBL" id="KXU39112.1"/>
    </source>
</evidence>
<proteinExistence type="predicted"/>
<dbReference type="RefSeq" id="WP_068387518.1">
    <property type="nucleotide sequence ID" value="NZ_LSZO01000044.1"/>
</dbReference>
<evidence type="ECO:0000256" key="1">
    <source>
        <dbReference type="SAM" id="MobiDB-lite"/>
    </source>
</evidence>
<dbReference type="EMBL" id="LSZO01000044">
    <property type="protein sequence ID" value="KXU39112.1"/>
    <property type="molecule type" value="Genomic_DNA"/>
</dbReference>
<reference evidence="2 3" key="1">
    <citation type="submission" date="2016-02" db="EMBL/GenBank/DDBJ databases">
        <authorList>
            <person name="Wen L."/>
            <person name="He K."/>
            <person name="Yang H."/>
        </authorList>
    </citation>
    <scope>NUCLEOTIDE SEQUENCE [LARGE SCALE GENOMIC DNA]</scope>
    <source>
        <strain evidence="2 3">CV58</strain>
    </source>
</reference>
<dbReference type="Proteomes" id="UP000072660">
    <property type="component" value="Unassembled WGS sequence"/>
</dbReference>
<name>A0A139SXI2_9GAMM</name>
<accession>A0A139SXI2</accession>
<comment type="caution">
    <text evidence="2">The sequence shown here is derived from an EMBL/GenBank/DDBJ whole genome shotgun (WGS) entry which is preliminary data.</text>
</comment>